<proteinExistence type="predicted"/>
<name>A0A061AK61_RHOTO</name>
<dbReference type="AlphaFoldDB" id="A0A061AK61"/>
<protein>
    <submittedName>
        <fullName evidence="2">RHTO0S02e15698g1_1</fullName>
    </submittedName>
</protein>
<evidence type="ECO:0000313" key="2">
    <source>
        <dbReference type="EMBL" id="CDR37505.1"/>
    </source>
</evidence>
<evidence type="ECO:0000259" key="1">
    <source>
        <dbReference type="PROSITE" id="PS50011"/>
    </source>
</evidence>
<gene>
    <name evidence="2" type="ORF">RHTO0S_02e15698g</name>
</gene>
<dbReference type="PROSITE" id="PS50011">
    <property type="entry name" value="PROTEIN_KINASE_DOM"/>
    <property type="match status" value="1"/>
</dbReference>
<dbReference type="InterPro" id="IPR011009">
    <property type="entry name" value="Kinase-like_dom_sf"/>
</dbReference>
<dbReference type="SUPFAM" id="SSF56112">
    <property type="entry name" value="Protein kinase-like (PK-like)"/>
    <property type="match status" value="1"/>
</dbReference>
<dbReference type="EMBL" id="LK052937">
    <property type="protein sequence ID" value="CDR37505.1"/>
    <property type="molecule type" value="Genomic_DNA"/>
</dbReference>
<dbReference type="Gene3D" id="1.10.510.10">
    <property type="entry name" value="Transferase(Phosphotransferase) domain 1"/>
    <property type="match status" value="1"/>
</dbReference>
<dbReference type="GO" id="GO:0004672">
    <property type="term" value="F:protein kinase activity"/>
    <property type="evidence" value="ECO:0007669"/>
    <property type="project" value="InterPro"/>
</dbReference>
<dbReference type="PROSITE" id="PS00109">
    <property type="entry name" value="PROTEIN_KINASE_TYR"/>
    <property type="match status" value="1"/>
</dbReference>
<reference evidence="2" key="1">
    <citation type="journal article" date="2014" name="Genome Announc.">
        <title>Draft genome sequence of Rhodosporidium toruloides CECT1137, an oleaginous yeast of biotechnological interest.</title>
        <authorList>
            <person name="Morin N."/>
            <person name="Calcas X."/>
            <person name="Devillers H."/>
            <person name="Durrens P."/>
            <person name="Sherman D.J."/>
            <person name="Nicaud J.-M."/>
            <person name="Neuveglise C."/>
        </authorList>
    </citation>
    <scope>NUCLEOTIDE SEQUENCE</scope>
    <source>
        <strain evidence="2">CECT1137</strain>
    </source>
</reference>
<accession>A0A061AK61</accession>
<organism evidence="2">
    <name type="scientific">Rhodotorula toruloides</name>
    <name type="common">Yeast</name>
    <name type="synonym">Rhodosporidium toruloides</name>
    <dbReference type="NCBI Taxonomy" id="5286"/>
    <lineage>
        <taxon>Eukaryota</taxon>
        <taxon>Fungi</taxon>
        <taxon>Dikarya</taxon>
        <taxon>Basidiomycota</taxon>
        <taxon>Pucciniomycotina</taxon>
        <taxon>Microbotryomycetes</taxon>
        <taxon>Sporidiobolales</taxon>
        <taxon>Sporidiobolaceae</taxon>
        <taxon>Rhodotorula</taxon>
    </lineage>
</organism>
<dbReference type="InterPro" id="IPR000719">
    <property type="entry name" value="Prot_kinase_dom"/>
</dbReference>
<dbReference type="InterPro" id="IPR008266">
    <property type="entry name" value="Tyr_kinase_AS"/>
</dbReference>
<dbReference type="OrthoDB" id="2531230at2759"/>
<feature type="domain" description="Protein kinase" evidence="1">
    <location>
        <begin position="443"/>
        <end position="615"/>
    </location>
</feature>
<dbReference type="GO" id="GO:0005524">
    <property type="term" value="F:ATP binding"/>
    <property type="evidence" value="ECO:0007669"/>
    <property type="project" value="InterPro"/>
</dbReference>
<sequence length="615" mass="68919">MQRAPLPHPNSLASLLSSWHLTESPVKDKSRPPKPLFNYALDAEDFDLVLRPKDLPRSIILDRELIPSTWASFTSFLERNALPSYYADSSLLSSPDVPSTFLGRIWDLRESWQRELVSKDSDGAFHWSSVRGITVAWVRALDLVLPARVRAGQAAQGVGLAVKKRQADAQGDEVLYRTRADGVFYKQGSILIVVGNEHPQASWPPDSQVPPVEDKSEDGVYRRLINCFLDKNTVLTGREFFELTSQWDKEVFALLSKIVVACVSRSCRYFVLNDPLNMILGVLVPINDPHEEIGKSDFDVLLSPLIPLTSATPPIPQLLAGLYYDQTTLQMLHSDHVEALVLQHDRQAAVESGTAHAPAGPTGRQTHGMLRVAPAKSTPRLRSSVEEGRQAVDLAQLSQSSTFFLVYPDGAMPNNPLLRRIPIPLVAPSETEISPGEEIPLILHIYEWIGSGAASHVYQALTVGPEEASYAIKVARRTPDNEFVSFVREATLLERLKDAAWVCHVYACLEGADRKCPSVLLMEYGGEAIENWDELSRDERLELYWNVVTLHPQYNLLHDDLRPQNVVVDPPPFETLPENLKRRVRLIDFVWALEHQCEGEDTCAELQVFRRDLGL</sequence>